<feature type="region of interest" description="Disordered" evidence="8">
    <location>
        <begin position="1"/>
        <end position="30"/>
    </location>
</feature>
<dbReference type="GO" id="GO:0042273">
    <property type="term" value="P:ribosomal large subunit biogenesis"/>
    <property type="evidence" value="ECO:0007669"/>
    <property type="project" value="TreeGrafter"/>
</dbReference>
<dbReference type="PANTHER" id="PTHR13243:SF1">
    <property type="entry name" value="NUCLEOLAR PROTEIN 16"/>
    <property type="match status" value="1"/>
</dbReference>
<dbReference type="GO" id="GO:1990904">
    <property type="term" value="C:ribonucleoprotein complex"/>
    <property type="evidence" value="ECO:0007669"/>
    <property type="project" value="UniProtKB-KW"/>
</dbReference>
<dbReference type="InterPro" id="IPR019002">
    <property type="entry name" value="Ribosome_biogenesis_Nop16"/>
</dbReference>
<evidence type="ECO:0000256" key="7">
    <source>
        <dbReference type="ARBA" id="ARBA00023274"/>
    </source>
</evidence>
<evidence type="ECO:0000256" key="5">
    <source>
        <dbReference type="ARBA" id="ARBA00015522"/>
    </source>
</evidence>
<dbReference type="Proteomes" id="UP000664132">
    <property type="component" value="Unassembled WGS sequence"/>
</dbReference>
<evidence type="ECO:0000313" key="10">
    <source>
        <dbReference type="Proteomes" id="UP000664132"/>
    </source>
</evidence>
<name>A0A8H7T4V2_9HELO</name>
<evidence type="ECO:0000256" key="1">
    <source>
        <dbReference type="ARBA" id="ARBA00002889"/>
    </source>
</evidence>
<reference evidence="9" key="1">
    <citation type="submission" date="2021-02" db="EMBL/GenBank/DDBJ databases">
        <title>Genome sequence Cadophora malorum strain M34.</title>
        <authorList>
            <person name="Stefanovic E."/>
            <person name="Vu D."/>
            <person name="Scully C."/>
            <person name="Dijksterhuis J."/>
            <person name="Roader J."/>
            <person name="Houbraken J."/>
        </authorList>
    </citation>
    <scope>NUCLEOTIDE SEQUENCE</scope>
    <source>
        <strain evidence="9">M34</strain>
    </source>
</reference>
<keyword evidence="6" id="KW-0539">Nucleus</keyword>
<accession>A0A8H7T4V2</accession>
<comment type="subcellular location">
    <subcellularLocation>
        <location evidence="2">Nucleus</location>
        <location evidence="2">Nucleolus</location>
    </subcellularLocation>
</comment>
<feature type="compositionally biased region" description="Basic residues" evidence="8">
    <location>
        <begin position="1"/>
        <end position="25"/>
    </location>
</feature>
<organism evidence="9 10">
    <name type="scientific">Cadophora malorum</name>
    <dbReference type="NCBI Taxonomy" id="108018"/>
    <lineage>
        <taxon>Eukaryota</taxon>
        <taxon>Fungi</taxon>
        <taxon>Dikarya</taxon>
        <taxon>Ascomycota</taxon>
        <taxon>Pezizomycotina</taxon>
        <taxon>Leotiomycetes</taxon>
        <taxon>Helotiales</taxon>
        <taxon>Ploettnerulaceae</taxon>
        <taxon>Cadophora</taxon>
    </lineage>
</organism>
<evidence type="ECO:0000256" key="6">
    <source>
        <dbReference type="ARBA" id="ARBA00023242"/>
    </source>
</evidence>
<sequence>MGRELQKKKKRSSIPKIKMKPKSKRVNPLGNPIIAANWNQDETLTQNYRRLGLTSRLNSATGGTEKLRAGDISKTSTTSKLAISNAIPKQFAPSSARVERDPTTGKILRVIHAEDDNPLNDPLNVVEAMDFEGAEDDGEVFEGFEGEETRAGKSGKKGKKSQNEIVRKLEEQASMVAEKKERTQSEREREWIERLVGKWGEDFEKMARDRKLNPMQQTPADIKRRVGKWKAKGGVLPGAMEA</sequence>
<gene>
    <name evidence="9" type="primary">NOP16</name>
    <name evidence="9" type="ORF">IFR04_014446</name>
</gene>
<dbReference type="GO" id="GO:0005730">
    <property type="term" value="C:nucleolus"/>
    <property type="evidence" value="ECO:0007669"/>
    <property type="project" value="UniProtKB-SubCell"/>
</dbReference>
<dbReference type="Pfam" id="PF09420">
    <property type="entry name" value="Nop16"/>
    <property type="match status" value="1"/>
</dbReference>
<comment type="subunit">
    <text evidence="4">Component of the pre-66S ribosomal particle.</text>
</comment>
<comment type="similarity">
    <text evidence="3">Belongs to the NOP16 family.</text>
</comment>
<dbReference type="PANTHER" id="PTHR13243">
    <property type="entry name" value="HSPC111 PROTEIN-RELATED"/>
    <property type="match status" value="1"/>
</dbReference>
<comment type="function">
    <text evidence="1">Involved in the biogenesis of the 60S ribosomal subunit.</text>
</comment>
<dbReference type="EMBL" id="JAFJYH010000379">
    <property type="protein sequence ID" value="KAG4412427.1"/>
    <property type="molecule type" value="Genomic_DNA"/>
</dbReference>
<dbReference type="AlphaFoldDB" id="A0A8H7T4V2"/>
<proteinExistence type="inferred from homology"/>
<comment type="caution">
    <text evidence="9">The sequence shown here is derived from an EMBL/GenBank/DDBJ whole genome shotgun (WGS) entry which is preliminary data.</text>
</comment>
<evidence type="ECO:0000313" key="9">
    <source>
        <dbReference type="EMBL" id="KAG4412427.1"/>
    </source>
</evidence>
<evidence type="ECO:0000256" key="4">
    <source>
        <dbReference type="ARBA" id="ARBA00011187"/>
    </source>
</evidence>
<protein>
    <recommendedName>
        <fullName evidence="5">Nucleolar protein 16</fullName>
    </recommendedName>
</protein>
<evidence type="ECO:0000256" key="8">
    <source>
        <dbReference type="SAM" id="MobiDB-lite"/>
    </source>
</evidence>
<dbReference type="OrthoDB" id="285729at2759"/>
<evidence type="ECO:0000256" key="3">
    <source>
        <dbReference type="ARBA" id="ARBA00008479"/>
    </source>
</evidence>
<evidence type="ECO:0000256" key="2">
    <source>
        <dbReference type="ARBA" id="ARBA00004604"/>
    </source>
</evidence>
<keyword evidence="7" id="KW-0687">Ribonucleoprotein</keyword>
<keyword evidence="10" id="KW-1185">Reference proteome</keyword>